<evidence type="ECO:0008006" key="3">
    <source>
        <dbReference type="Google" id="ProtNLM"/>
    </source>
</evidence>
<dbReference type="InterPro" id="IPR050870">
    <property type="entry name" value="FAST_kinase"/>
</dbReference>
<name>A0ABQ7FVS7_DUNSA</name>
<dbReference type="Proteomes" id="UP000815325">
    <property type="component" value="Unassembled WGS sequence"/>
</dbReference>
<keyword evidence="2" id="KW-1185">Reference proteome</keyword>
<protein>
    <recommendedName>
        <fullName evidence="3">RAP domain-containing protein</fullName>
    </recommendedName>
</protein>
<gene>
    <name evidence="1" type="ORF">DUNSADRAFT_2952</name>
</gene>
<sequence>MVMRARLDVACRNWAGVLYGLAKVGVKCSDTAHVKRVFHICMEQDLPGLLLEGQKCEPQSVSNVAIACVDAEYGGSMQPFISAVAMRLGEPSMGGVGGRMMERAKPQEWSNLLYACAKLEQRGIRAGGGMGIITEVGAVAMAGALQKPVRDQPKPQELANTLWGLSYFDWYDASIITVLAHAVVERMDGSIPQNISNTLLALAKLEWYDEGAVSKLAAAMVECIDSSTPQAISITLWALSTLGWYDPSVYDALLRALLDKSDQAVPQQLSNAIYSCAVASHGGSAVDELAQGISRQDVGEGWKAQDVSNTLYAWAVLGSIGIVSDSLSTMAQHLMGEVNVRGPDAFQTLALRQLYLAHLEAEQVGLPGGGLSNGMLQVATEQHTQGQAELRKKEKQSGGTAGVQQAAAALQEAGYEVELGGWVGLQGDFFAELLVRHTGCGIAVDVLSGADVFCHPTGQLSGKVRQRHTQIRQRCDGLVVLSEGAVKQSGLVVQKVEEVISGGTAAV</sequence>
<proteinExistence type="predicted"/>
<organism evidence="1 2">
    <name type="scientific">Dunaliella salina</name>
    <name type="common">Green alga</name>
    <name type="synonym">Protococcus salinus</name>
    <dbReference type="NCBI Taxonomy" id="3046"/>
    <lineage>
        <taxon>Eukaryota</taxon>
        <taxon>Viridiplantae</taxon>
        <taxon>Chlorophyta</taxon>
        <taxon>core chlorophytes</taxon>
        <taxon>Chlorophyceae</taxon>
        <taxon>CS clade</taxon>
        <taxon>Chlamydomonadales</taxon>
        <taxon>Dunaliellaceae</taxon>
        <taxon>Dunaliella</taxon>
    </lineage>
</organism>
<accession>A0ABQ7FVS7</accession>
<reference evidence="1" key="1">
    <citation type="submission" date="2017-08" db="EMBL/GenBank/DDBJ databases">
        <authorList>
            <person name="Polle J.E."/>
            <person name="Barry K."/>
            <person name="Cushman J."/>
            <person name="Schmutz J."/>
            <person name="Tran D."/>
            <person name="Hathwaick L.T."/>
            <person name="Yim W.C."/>
            <person name="Jenkins J."/>
            <person name="Mckie-Krisberg Z.M."/>
            <person name="Prochnik S."/>
            <person name="Lindquist E."/>
            <person name="Dockter R.B."/>
            <person name="Adam C."/>
            <person name="Molina H."/>
            <person name="Bunkerborg J."/>
            <person name="Jin E."/>
            <person name="Buchheim M."/>
            <person name="Magnuson J."/>
        </authorList>
    </citation>
    <scope>NUCLEOTIDE SEQUENCE</scope>
    <source>
        <strain evidence="1">CCAP 19/18</strain>
    </source>
</reference>
<dbReference type="PANTHER" id="PTHR21228">
    <property type="entry name" value="FAST LEU-RICH DOMAIN-CONTAINING"/>
    <property type="match status" value="1"/>
</dbReference>
<evidence type="ECO:0000313" key="1">
    <source>
        <dbReference type="EMBL" id="KAF5826485.1"/>
    </source>
</evidence>
<evidence type="ECO:0000313" key="2">
    <source>
        <dbReference type="Proteomes" id="UP000815325"/>
    </source>
</evidence>
<dbReference type="EMBL" id="MU070887">
    <property type="protein sequence ID" value="KAF5826485.1"/>
    <property type="molecule type" value="Genomic_DNA"/>
</dbReference>
<dbReference type="PANTHER" id="PTHR21228:SF40">
    <property type="entry name" value="LD45607P"/>
    <property type="match status" value="1"/>
</dbReference>
<comment type="caution">
    <text evidence="1">The sequence shown here is derived from an EMBL/GenBank/DDBJ whole genome shotgun (WGS) entry which is preliminary data.</text>
</comment>